<protein>
    <submittedName>
        <fullName evidence="2">DUF1905 domain-containing protein</fullName>
    </submittedName>
</protein>
<organism evidence="2 3">
    <name type="scientific">Nocardioides ganghwensis</name>
    <dbReference type="NCBI Taxonomy" id="252230"/>
    <lineage>
        <taxon>Bacteria</taxon>
        <taxon>Bacillati</taxon>
        <taxon>Actinomycetota</taxon>
        <taxon>Actinomycetes</taxon>
        <taxon>Propionibacteriales</taxon>
        <taxon>Nocardioidaceae</taxon>
        <taxon>Nocardioides</taxon>
    </lineage>
</organism>
<dbReference type="OrthoDB" id="9808666at2"/>
<dbReference type="Proteomes" id="UP000293291">
    <property type="component" value="Unassembled WGS sequence"/>
</dbReference>
<keyword evidence="3" id="KW-1185">Reference proteome</keyword>
<dbReference type="InterPro" id="IPR037079">
    <property type="entry name" value="AF2212/PG0164-like_sf"/>
</dbReference>
<evidence type="ECO:0000313" key="3">
    <source>
        <dbReference type="Proteomes" id="UP000293291"/>
    </source>
</evidence>
<dbReference type="Pfam" id="PF08922">
    <property type="entry name" value="DUF1905"/>
    <property type="match status" value="1"/>
</dbReference>
<name>A0A4Q2SA71_9ACTN</name>
<comment type="caution">
    <text evidence="2">The sequence shown here is derived from an EMBL/GenBank/DDBJ whole genome shotgun (WGS) entry which is preliminary data.</text>
</comment>
<feature type="compositionally biased region" description="Basic and acidic residues" evidence="1">
    <location>
        <begin position="1"/>
        <end position="18"/>
    </location>
</feature>
<dbReference type="Gene3D" id="2.40.30.100">
    <property type="entry name" value="AF2212/PG0164-like"/>
    <property type="match status" value="1"/>
</dbReference>
<dbReference type="AlphaFoldDB" id="A0A4Q2SA71"/>
<proteinExistence type="predicted"/>
<reference evidence="2 3" key="1">
    <citation type="submission" date="2019-01" db="EMBL/GenBank/DDBJ databases">
        <title>Novel species of Nocardioides.</title>
        <authorList>
            <person name="Liu Q."/>
            <person name="Xin Y.-H."/>
        </authorList>
    </citation>
    <scope>NUCLEOTIDE SEQUENCE [LARGE SCALE GENOMIC DNA]</scope>
    <source>
        <strain evidence="2 3">CGMCC 4.6875</strain>
    </source>
</reference>
<sequence length="151" mass="16258">MGRSRRGDGPVGRRGEGRGRRRDRVGQRRGCGGRDVALVPAGLLTVDAGLTFTAELWRWTARKESADSGSWCFVTLPVELADDVRERAGEPRGFGSVRVRARVGETEWDTSVFPDAASGSFVLPVKKAVRTAAGVTEGDELTVTLTVRDGT</sequence>
<gene>
    <name evidence="2" type="ORF">EUA07_19100</name>
</gene>
<evidence type="ECO:0000256" key="1">
    <source>
        <dbReference type="SAM" id="MobiDB-lite"/>
    </source>
</evidence>
<evidence type="ECO:0000313" key="2">
    <source>
        <dbReference type="EMBL" id="RYB97765.1"/>
    </source>
</evidence>
<feature type="region of interest" description="Disordered" evidence="1">
    <location>
        <begin position="1"/>
        <end position="30"/>
    </location>
</feature>
<dbReference type="SUPFAM" id="SSF141694">
    <property type="entry name" value="AF2212/PG0164-like"/>
    <property type="match status" value="1"/>
</dbReference>
<dbReference type="InterPro" id="IPR015018">
    <property type="entry name" value="DUF1905"/>
</dbReference>
<accession>A0A4Q2SA71</accession>
<dbReference type="EMBL" id="SDWU01000026">
    <property type="protein sequence ID" value="RYB97765.1"/>
    <property type="molecule type" value="Genomic_DNA"/>
</dbReference>